<gene>
    <name evidence="4" type="ORF">MBESOW_P3736</name>
</gene>
<name>A0A401J7A4_SPHXE</name>
<dbReference type="InterPro" id="IPR001343">
    <property type="entry name" value="Hemolysn_Ca-bd"/>
</dbReference>
<dbReference type="GO" id="GO:0005576">
    <property type="term" value="C:extracellular region"/>
    <property type="evidence" value="ECO:0007669"/>
    <property type="project" value="UniProtKB-SubCell"/>
</dbReference>
<dbReference type="InterPro" id="IPR038255">
    <property type="entry name" value="PBS_linker_sf"/>
</dbReference>
<comment type="caution">
    <text evidence="4">The sequence shown here is derived from an EMBL/GenBank/DDBJ whole genome shotgun (WGS) entry which is preliminary data.</text>
</comment>
<reference evidence="4 5" key="1">
    <citation type="submission" date="2014-12" db="EMBL/GenBank/DDBJ databases">
        <title>Whole genome sequencing of Sphingobium xenophagum OW59.</title>
        <authorList>
            <person name="Ohta Y."/>
            <person name="Nishi S."/>
            <person name="Hatada Y."/>
        </authorList>
    </citation>
    <scope>NUCLEOTIDE SEQUENCE [LARGE SCALE GENOMIC DNA]</scope>
    <source>
        <strain evidence="4 5">OW59</strain>
    </source>
</reference>
<keyword evidence="5" id="KW-1185">Reference proteome</keyword>
<feature type="domain" description="DUF4214" evidence="3">
    <location>
        <begin position="388"/>
        <end position="455"/>
    </location>
</feature>
<evidence type="ECO:0000313" key="5">
    <source>
        <dbReference type="Proteomes" id="UP000290975"/>
    </source>
</evidence>
<dbReference type="PRINTS" id="PR00313">
    <property type="entry name" value="CABNDNGRPT"/>
</dbReference>
<sequence length="591" mass="61984">MAELFGTPADDILVGTSVSDTISGLDGNDVIDGVMGTDNLFGGDGNDRFVFSGIKFTSPEPQVGTIDGGNGFDEIDVSNLSPTAIYSNILSLGNQKFELLNIERVTLGSGNNYISASNAPYEIISGSGIDRLTITGAANVNAGAGNDYFFVSPSLGSKGAEFTSGILNGGDGVDTLATNILAEVDLEAGTAKVWNASYTISGFENVTVTGYSDSTKVRGDAKSNVITASDSSSAGVSFDGRGGNDLLTGSNYADTLRGGNGADRISGLGGADFIFGDNGNDVIDALGDGDTIDGGSGFDSVKYLELTRTFSVSSGDMAARVSSGSNTDRISTVENVEFRDATLTFDADSNAAYVMRLYGSVLNREPDAVGLDSWLDRMDRGLSKVAVAEAFVGSPEFLRVTGSLSTPDFVEFLYTSALGRSSDAAGKANWVANIDAGLSRAEAVIGFSESNEHRALTSDTLAKGLWITDENFQQVAALYDSFADRLPDKEGLLNWVSGLELGTSSLKDVADGFANSIEFSQKTGGLSNEDLVEYMYQNTLDRGADPGGKQAWVRALEGGMTKGELLLGFSSSEEHFTLIQDHIYSGVEFLI</sequence>
<dbReference type="GO" id="GO:0005509">
    <property type="term" value="F:calcium ion binding"/>
    <property type="evidence" value="ECO:0007669"/>
    <property type="project" value="InterPro"/>
</dbReference>
<dbReference type="AlphaFoldDB" id="A0A401J7A4"/>
<dbReference type="Proteomes" id="UP000290975">
    <property type="component" value="Unassembled WGS sequence"/>
</dbReference>
<dbReference type="InterPro" id="IPR050557">
    <property type="entry name" value="RTX_toxin/Mannuronan_C5-epim"/>
</dbReference>
<dbReference type="Pfam" id="PF13946">
    <property type="entry name" value="DUF4214"/>
    <property type="match status" value="2"/>
</dbReference>
<dbReference type="Gene3D" id="2.150.10.10">
    <property type="entry name" value="Serralysin-like metalloprotease, C-terminal"/>
    <property type="match status" value="2"/>
</dbReference>
<dbReference type="EMBL" id="BBQY01000039">
    <property type="protein sequence ID" value="GBH32505.1"/>
    <property type="molecule type" value="Genomic_DNA"/>
</dbReference>
<evidence type="ECO:0000259" key="3">
    <source>
        <dbReference type="Pfam" id="PF13946"/>
    </source>
</evidence>
<dbReference type="RefSeq" id="WP_130754448.1">
    <property type="nucleotide sequence ID" value="NZ_BBQY01000039.1"/>
</dbReference>
<organism evidence="4 5">
    <name type="scientific">Sphingobium xenophagum</name>
    <dbReference type="NCBI Taxonomy" id="121428"/>
    <lineage>
        <taxon>Bacteria</taxon>
        <taxon>Pseudomonadati</taxon>
        <taxon>Pseudomonadota</taxon>
        <taxon>Alphaproteobacteria</taxon>
        <taxon>Sphingomonadales</taxon>
        <taxon>Sphingomonadaceae</taxon>
        <taxon>Sphingobium</taxon>
    </lineage>
</organism>
<evidence type="ECO:0000313" key="4">
    <source>
        <dbReference type="EMBL" id="GBH32505.1"/>
    </source>
</evidence>
<evidence type="ECO:0000256" key="2">
    <source>
        <dbReference type="ARBA" id="ARBA00022525"/>
    </source>
</evidence>
<dbReference type="InterPro" id="IPR025282">
    <property type="entry name" value="DUF4214"/>
</dbReference>
<protein>
    <recommendedName>
        <fullName evidence="3">DUF4214 domain-containing protein</fullName>
    </recommendedName>
</protein>
<proteinExistence type="predicted"/>
<dbReference type="Gene3D" id="1.10.3130.20">
    <property type="entry name" value="Phycobilisome linker domain"/>
    <property type="match status" value="2"/>
</dbReference>
<comment type="subcellular location">
    <subcellularLocation>
        <location evidence="1">Secreted</location>
    </subcellularLocation>
</comment>
<dbReference type="PROSITE" id="PS00330">
    <property type="entry name" value="HEMOLYSIN_CALCIUM"/>
    <property type="match status" value="1"/>
</dbReference>
<evidence type="ECO:0000256" key="1">
    <source>
        <dbReference type="ARBA" id="ARBA00004613"/>
    </source>
</evidence>
<accession>A0A401J7A4</accession>
<dbReference type="PANTHER" id="PTHR38340">
    <property type="entry name" value="S-LAYER PROTEIN"/>
    <property type="match status" value="1"/>
</dbReference>
<dbReference type="Pfam" id="PF00353">
    <property type="entry name" value="HemolysinCabind"/>
    <property type="match status" value="2"/>
</dbReference>
<keyword evidence="2" id="KW-0964">Secreted</keyword>
<dbReference type="InterPro" id="IPR011049">
    <property type="entry name" value="Serralysin-like_metalloprot_C"/>
</dbReference>
<dbReference type="InterPro" id="IPR018511">
    <property type="entry name" value="Hemolysin-typ_Ca-bd_CS"/>
</dbReference>
<feature type="domain" description="DUF4214" evidence="3">
    <location>
        <begin position="510"/>
        <end position="576"/>
    </location>
</feature>
<dbReference type="SUPFAM" id="SSF51120">
    <property type="entry name" value="beta-Roll"/>
    <property type="match status" value="2"/>
</dbReference>
<dbReference type="PANTHER" id="PTHR38340:SF1">
    <property type="entry name" value="S-LAYER PROTEIN"/>
    <property type="match status" value="1"/>
</dbReference>